<organism evidence="5">
    <name type="scientific">Microplitis mediator</name>
    <dbReference type="NCBI Taxonomy" id="375433"/>
    <lineage>
        <taxon>Eukaryota</taxon>
        <taxon>Metazoa</taxon>
        <taxon>Ecdysozoa</taxon>
        <taxon>Arthropoda</taxon>
        <taxon>Hexapoda</taxon>
        <taxon>Insecta</taxon>
        <taxon>Pterygota</taxon>
        <taxon>Neoptera</taxon>
        <taxon>Endopterygota</taxon>
        <taxon>Hymenoptera</taxon>
        <taxon>Apocrita</taxon>
        <taxon>Ichneumonoidea</taxon>
        <taxon>Braconidae</taxon>
        <taxon>Microgastrinae</taxon>
        <taxon>Microplitis</taxon>
    </lineage>
</organism>
<dbReference type="PANTHER" id="PTHR10380">
    <property type="entry name" value="CUTICLE PROTEIN"/>
    <property type="match status" value="1"/>
</dbReference>
<dbReference type="InterPro" id="IPR031311">
    <property type="entry name" value="CHIT_BIND_RR_consensus"/>
</dbReference>
<feature type="chain" id="PRO_5024877047" evidence="4">
    <location>
        <begin position="17"/>
        <end position="175"/>
    </location>
</feature>
<keyword evidence="1 2" id="KW-0193">Cuticle</keyword>
<dbReference type="GO" id="GO:0062129">
    <property type="term" value="C:chitin-based extracellular matrix"/>
    <property type="evidence" value="ECO:0007669"/>
    <property type="project" value="TreeGrafter"/>
</dbReference>
<dbReference type="AlphaFoldDB" id="A0A650DLF9"/>
<dbReference type="Pfam" id="PF00379">
    <property type="entry name" value="Chitin_bind_4"/>
    <property type="match status" value="1"/>
</dbReference>
<keyword evidence="4" id="KW-0732">Signal</keyword>
<dbReference type="InterPro" id="IPR050468">
    <property type="entry name" value="Cuticle_Struct_Prot"/>
</dbReference>
<protein>
    <submittedName>
        <fullName evidence="5">Cuticular protein 14</fullName>
    </submittedName>
</protein>
<evidence type="ECO:0000313" key="5">
    <source>
        <dbReference type="EMBL" id="QGT33367.1"/>
    </source>
</evidence>
<feature type="signal peptide" evidence="4">
    <location>
        <begin position="1"/>
        <end position="16"/>
    </location>
</feature>
<dbReference type="PRINTS" id="PR00947">
    <property type="entry name" value="CUTICLE"/>
</dbReference>
<dbReference type="EMBL" id="MK632962">
    <property type="protein sequence ID" value="QGT33367.1"/>
    <property type="molecule type" value="mRNA"/>
</dbReference>
<dbReference type="PANTHER" id="PTHR10380:SF173">
    <property type="entry name" value="CUTICULAR PROTEIN 47EF, ISOFORM C-RELATED"/>
    <property type="match status" value="1"/>
</dbReference>
<evidence type="ECO:0000256" key="2">
    <source>
        <dbReference type="PROSITE-ProRule" id="PRU00497"/>
    </source>
</evidence>
<name>A0A650DLF9_9HYME</name>
<dbReference type="GO" id="GO:0008010">
    <property type="term" value="F:structural constituent of chitin-based larval cuticle"/>
    <property type="evidence" value="ECO:0007669"/>
    <property type="project" value="TreeGrafter"/>
</dbReference>
<reference evidence="5" key="1">
    <citation type="submission" date="2019-03" db="EMBL/GenBank/DDBJ databases">
        <title>Identification and temporal expression profiling of cuticular proteins in an endoparasitoid wasp, Microplitis mediator.</title>
        <authorList>
            <person name="Volovych O."/>
            <person name="Lin Z."/>
            <person name="Du J."/>
            <person name="Jiang H."/>
            <person name="Zou Z."/>
        </authorList>
    </citation>
    <scope>NUCLEOTIDE SEQUENCE</scope>
</reference>
<evidence type="ECO:0000256" key="3">
    <source>
        <dbReference type="SAM" id="MobiDB-lite"/>
    </source>
</evidence>
<proteinExistence type="evidence at transcript level"/>
<accession>A0A650DLF9</accession>
<dbReference type="PROSITE" id="PS00233">
    <property type="entry name" value="CHIT_BIND_RR_1"/>
    <property type="match status" value="1"/>
</dbReference>
<evidence type="ECO:0000256" key="4">
    <source>
        <dbReference type="SAM" id="SignalP"/>
    </source>
</evidence>
<dbReference type="InterPro" id="IPR000618">
    <property type="entry name" value="Insect_cuticle"/>
</dbReference>
<dbReference type="PROSITE" id="PS51155">
    <property type="entry name" value="CHIT_BIND_RR_2"/>
    <property type="match status" value="1"/>
</dbReference>
<evidence type="ECO:0000256" key="1">
    <source>
        <dbReference type="ARBA" id="ARBA00022460"/>
    </source>
</evidence>
<sequence length="175" mass="18697">MKFLVVAFALVAVAAAQHQHVTPVPIAILRQSQDQSPDGAYQYSYDTDNGIHVEEQGQPGPVNEEGTPAVVARGAFSYTGPDGTPYQVTYTADETGFHPEAAHLPVAPPVPEEILRAIAYNAAHPEENDGTVSGSFQPGSSVRTAPTPQGSQGFAKPNFGRRFIRYSSDELAKCE</sequence>
<feature type="region of interest" description="Disordered" evidence="3">
    <location>
        <begin position="126"/>
        <end position="159"/>
    </location>
</feature>
<gene>
    <name evidence="5" type="primary">CPR14</name>
</gene>
<feature type="compositionally biased region" description="Polar residues" evidence="3">
    <location>
        <begin position="130"/>
        <end position="152"/>
    </location>
</feature>